<evidence type="ECO:0000313" key="4">
    <source>
        <dbReference type="Proteomes" id="UP001143486"/>
    </source>
</evidence>
<keyword evidence="1" id="KW-1133">Transmembrane helix</keyword>
<feature type="transmembrane region" description="Helical" evidence="1">
    <location>
        <begin position="35"/>
        <end position="54"/>
    </location>
</feature>
<accession>A0A9W6IIA2</accession>
<keyword evidence="4" id="KW-1185">Reference proteome</keyword>
<protein>
    <recommendedName>
        <fullName evidence="2">Endonuclease/exonuclease/phosphatase domain-containing protein</fullName>
    </recommendedName>
</protein>
<dbReference type="Gene3D" id="3.60.10.10">
    <property type="entry name" value="Endonuclease/exonuclease/phosphatase"/>
    <property type="match status" value="1"/>
</dbReference>
<organism evidence="3 4">
    <name type="scientific">Maricaulis virginensis</name>
    <dbReference type="NCBI Taxonomy" id="144022"/>
    <lineage>
        <taxon>Bacteria</taxon>
        <taxon>Pseudomonadati</taxon>
        <taxon>Pseudomonadota</taxon>
        <taxon>Alphaproteobacteria</taxon>
        <taxon>Maricaulales</taxon>
        <taxon>Maricaulaceae</taxon>
        <taxon>Maricaulis</taxon>
    </lineage>
</organism>
<feature type="domain" description="Endonuclease/exonuclease/phosphatase" evidence="2">
    <location>
        <begin position="99"/>
        <end position="308"/>
    </location>
</feature>
<dbReference type="RefSeq" id="WP_271185234.1">
    <property type="nucleotide sequence ID" value="NZ_BSFE01000001.1"/>
</dbReference>
<dbReference type="Pfam" id="PF03372">
    <property type="entry name" value="Exo_endo_phos"/>
    <property type="match status" value="1"/>
</dbReference>
<evidence type="ECO:0000256" key="1">
    <source>
        <dbReference type="SAM" id="Phobius"/>
    </source>
</evidence>
<proteinExistence type="predicted"/>
<dbReference type="SUPFAM" id="SSF56219">
    <property type="entry name" value="DNase I-like"/>
    <property type="match status" value="1"/>
</dbReference>
<dbReference type="EMBL" id="BSFE01000001">
    <property type="protein sequence ID" value="GLK50837.1"/>
    <property type="molecule type" value="Genomic_DNA"/>
</dbReference>
<dbReference type="Proteomes" id="UP001143486">
    <property type="component" value="Unassembled WGS sequence"/>
</dbReference>
<keyword evidence="1" id="KW-0812">Transmembrane</keyword>
<evidence type="ECO:0000313" key="3">
    <source>
        <dbReference type="EMBL" id="GLK50837.1"/>
    </source>
</evidence>
<evidence type="ECO:0000259" key="2">
    <source>
        <dbReference type="Pfam" id="PF03372"/>
    </source>
</evidence>
<gene>
    <name evidence="3" type="ORF">GCM10017621_03450</name>
</gene>
<reference evidence="3" key="2">
    <citation type="submission" date="2023-01" db="EMBL/GenBank/DDBJ databases">
        <authorList>
            <person name="Sun Q."/>
            <person name="Evtushenko L."/>
        </authorList>
    </citation>
    <scope>NUCLEOTIDE SEQUENCE</scope>
    <source>
        <strain evidence="3">VKM B-1513</strain>
    </source>
</reference>
<comment type="caution">
    <text evidence="3">The sequence shown here is derived from an EMBL/GenBank/DDBJ whole genome shotgun (WGS) entry which is preliminary data.</text>
</comment>
<dbReference type="InterPro" id="IPR005135">
    <property type="entry name" value="Endo/exonuclease/phosphatase"/>
</dbReference>
<dbReference type="AlphaFoldDB" id="A0A9W6IIA2"/>
<keyword evidence="1" id="KW-0472">Membrane</keyword>
<name>A0A9W6IIA2_9PROT</name>
<sequence>MRLSSLVFLPLAGLAGVAAALWLAPVWRGFDAFRQLWPLWAVLALIALAAIVLIRHRTAPGPMAIIALLIWLPGLGEPVRRLTAERAAPSDTALTLRVATQNMWVRNTAPDATAGTLLALDADILTLQEAGANAQPARDRLEQAYPFVARCRSTRILSRLEILESGCVLPPDPAVFRSAIPCDREVPPASWARIRLPDGSDTLVASVHLTWPFPGATQDCQRGGLARFLGALPAERMIVMGDFNAAAPSYALSRLERDLGLDRRTLALPSFPSGRLVPEPVLGIDHIFAGEAWQTVSVETGPQTGSDHRPVVATLQLR</sequence>
<dbReference type="GO" id="GO:0003824">
    <property type="term" value="F:catalytic activity"/>
    <property type="evidence" value="ECO:0007669"/>
    <property type="project" value="InterPro"/>
</dbReference>
<dbReference type="InterPro" id="IPR036691">
    <property type="entry name" value="Endo/exonu/phosph_ase_sf"/>
</dbReference>
<reference evidence="3" key="1">
    <citation type="journal article" date="2014" name="Int. J. Syst. Evol. Microbiol.">
        <title>Complete genome sequence of Corynebacterium casei LMG S-19264T (=DSM 44701T), isolated from a smear-ripened cheese.</title>
        <authorList>
            <consortium name="US DOE Joint Genome Institute (JGI-PGF)"/>
            <person name="Walter F."/>
            <person name="Albersmeier A."/>
            <person name="Kalinowski J."/>
            <person name="Ruckert C."/>
        </authorList>
    </citation>
    <scope>NUCLEOTIDE SEQUENCE</scope>
    <source>
        <strain evidence="3">VKM B-1513</strain>
    </source>
</reference>